<keyword evidence="4" id="KW-1185">Reference proteome</keyword>
<protein>
    <submittedName>
        <fullName evidence="2">ABC transporter family protein</fullName>
    </submittedName>
    <submittedName>
        <fullName evidence="3">ABC_transporter family protein</fullName>
    </submittedName>
</protein>
<evidence type="ECO:0000313" key="2">
    <source>
        <dbReference type="EMBL" id="CAI9939073.1"/>
    </source>
</evidence>
<evidence type="ECO:0000259" key="1">
    <source>
        <dbReference type="Pfam" id="PF00005"/>
    </source>
</evidence>
<dbReference type="GO" id="GO:0005524">
    <property type="term" value="F:ATP binding"/>
    <property type="evidence" value="ECO:0007669"/>
    <property type="project" value="InterPro"/>
</dbReference>
<gene>
    <name evidence="2" type="ORF">HINF_LOCUS26718</name>
    <name evidence="3" type="ORF">HINF_LOCUS28481</name>
</gene>
<dbReference type="InterPro" id="IPR003439">
    <property type="entry name" value="ABC_transporter-like_ATP-bd"/>
</dbReference>
<accession>A0AA86UFY0</accession>
<feature type="domain" description="ABC transporter" evidence="1">
    <location>
        <begin position="28"/>
        <end position="105"/>
    </location>
</feature>
<dbReference type="Proteomes" id="UP001642409">
    <property type="component" value="Unassembled WGS sequence"/>
</dbReference>
<dbReference type="GO" id="GO:0016887">
    <property type="term" value="F:ATP hydrolysis activity"/>
    <property type="evidence" value="ECO:0007669"/>
    <property type="project" value="InterPro"/>
</dbReference>
<dbReference type="Gene3D" id="3.40.50.300">
    <property type="entry name" value="P-loop containing nucleotide triphosphate hydrolases"/>
    <property type="match status" value="1"/>
</dbReference>
<sequence>MINEAHPELMNIIYTLILYIHSGTLEHTNDISIIPQDDIEFQDITVKQYFQILGTFDKQLLTELGLHDCMTYTYKQLSGGQRRRLTIALVLSLQPTVLVLDEVTAGSDFIMKKAIWNNINRLSDTKIIITHDMEEVKMNGNLICVLKKGSSFMLTDTHVGWMVVAYENIPKISGFVKFFDKYVIKVNSQEQLQQVIEQLETENTIFTVEENGLEVVFLE</sequence>
<evidence type="ECO:0000313" key="3">
    <source>
        <dbReference type="EMBL" id="CAL6022089.1"/>
    </source>
</evidence>
<dbReference type="EMBL" id="CATOUU010000660">
    <property type="protein sequence ID" value="CAI9939073.1"/>
    <property type="molecule type" value="Genomic_DNA"/>
</dbReference>
<proteinExistence type="predicted"/>
<dbReference type="PANTHER" id="PTHR43038">
    <property type="entry name" value="ATP-BINDING CASSETTE, SUB-FAMILY H, MEMBER 1"/>
    <property type="match status" value="1"/>
</dbReference>
<reference evidence="3 4" key="2">
    <citation type="submission" date="2024-07" db="EMBL/GenBank/DDBJ databases">
        <authorList>
            <person name="Akdeniz Z."/>
        </authorList>
    </citation>
    <scope>NUCLEOTIDE SEQUENCE [LARGE SCALE GENOMIC DNA]</scope>
</reference>
<dbReference type="AlphaFoldDB" id="A0AA86UFY0"/>
<dbReference type="EMBL" id="CAXDID020000090">
    <property type="protein sequence ID" value="CAL6022089.1"/>
    <property type="molecule type" value="Genomic_DNA"/>
</dbReference>
<organism evidence="2">
    <name type="scientific">Hexamita inflata</name>
    <dbReference type="NCBI Taxonomy" id="28002"/>
    <lineage>
        <taxon>Eukaryota</taxon>
        <taxon>Metamonada</taxon>
        <taxon>Diplomonadida</taxon>
        <taxon>Hexamitidae</taxon>
        <taxon>Hexamitinae</taxon>
        <taxon>Hexamita</taxon>
    </lineage>
</organism>
<dbReference type="InterPro" id="IPR027417">
    <property type="entry name" value="P-loop_NTPase"/>
</dbReference>
<reference evidence="2" key="1">
    <citation type="submission" date="2023-06" db="EMBL/GenBank/DDBJ databases">
        <authorList>
            <person name="Kurt Z."/>
        </authorList>
    </citation>
    <scope>NUCLEOTIDE SEQUENCE</scope>
</reference>
<comment type="caution">
    <text evidence="2">The sequence shown here is derived from an EMBL/GenBank/DDBJ whole genome shotgun (WGS) entry which is preliminary data.</text>
</comment>
<name>A0AA86UFY0_9EUKA</name>
<dbReference type="Pfam" id="PF00005">
    <property type="entry name" value="ABC_tran"/>
    <property type="match status" value="1"/>
</dbReference>
<dbReference type="PANTHER" id="PTHR43038:SF3">
    <property type="entry name" value="ABC TRANSPORTER G FAMILY MEMBER 20 ISOFORM X1"/>
    <property type="match status" value="1"/>
</dbReference>
<evidence type="ECO:0000313" key="4">
    <source>
        <dbReference type="Proteomes" id="UP001642409"/>
    </source>
</evidence>
<dbReference type="SUPFAM" id="SSF52540">
    <property type="entry name" value="P-loop containing nucleoside triphosphate hydrolases"/>
    <property type="match status" value="1"/>
</dbReference>